<organism evidence="1 2">
    <name type="scientific">Chamaesiphon minutus (strain ATCC 27169 / PCC 6605)</name>
    <dbReference type="NCBI Taxonomy" id="1173020"/>
    <lineage>
        <taxon>Bacteria</taxon>
        <taxon>Bacillati</taxon>
        <taxon>Cyanobacteriota</taxon>
        <taxon>Cyanophyceae</taxon>
        <taxon>Gomontiellales</taxon>
        <taxon>Chamaesiphonaceae</taxon>
        <taxon>Chamaesiphon</taxon>
    </lineage>
</organism>
<protein>
    <submittedName>
        <fullName evidence="1">Uncharacterized protein</fullName>
    </submittedName>
</protein>
<evidence type="ECO:0000313" key="1">
    <source>
        <dbReference type="EMBL" id="AFY93120.1"/>
    </source>
</evidence>
<dbReference type="AlphaFoldDB" id="K9UE61"/>
<dbReference type="EMBL" id="CP003600">
    <property type="protein sequence ID" value="AFY93120.1"/>
    <property type="molecule type" value="Genomic_DNA"/>
</dbReference>
<sequence length="62" mass="7057">MNITDEDFKIALAERVRAKGLAAVILEIAQIAEDNDLLERESRRGWGIDAEYLRAMVGRIRN</sequence>
<evidence type="ECO:0000313" key="2">
    <source>
        <dbReference type="Proteomes" id="UP000010366"/>
    </source>
</evidence>
<dbReference type="HOGENOM" id="CLU_2895787_0_0_3"/>
<proteinExistence type="predicted"/>
<name>K9UE61_CHAP6</name>
<accession>K9UE61</accession>
<keyword evidence="2" id="KW-1185">Reference proteome</keyword>
<gene>
    <name evidence="1" type="ORF">Cha6605_2019</name>
</gene>
<reference evidence="1 2" key="1">
    <citation type="submission" date="2012-05" db="EMBL/GenBank/DDBJ databases">
        <title>Finished chromosome of genome of Chamaesiphon sp. PCC 6605.</title>
        <authorList>
            <consortium name="US DOE Joint Genome Institute"/>
            <person name="Gugger M."/>
            <person name="Coursin T."/>
            <person name="Rippka R."/>
            <person name="Tandeau De Marsac N."/>
            <person name="Huntemann M."/>
            <person name="Wei C.-L."/>
            <person name="Han J."/>
            <person name="Detter J.C."/>
            <person name="Han C."/>
            <person name="Tapia R."/>
            <person name="Chen A."/>
            <person name="Kyrpides N."/>
            <person name="Mavromatis K."/>
            <person name="Markowitz V."/>
            <person name="Szeto E."/>
            <person name="Ivanova N."/>
            <person name="Pagani I."/>
            <person name="Pati A."/>
            <person name="Goodwin L."/>
            <person name="Nordberg H.P."/>
            <person name="Cantor M.N."/>
            <person name="Hua S.X."/>
            <person name="Woyke T."/>
            <person name="Kerfeld C.A."/>
        </authorList>
    </citation>
    <scope>NUCLEOTIDE SEQUENCE [LARGE SCALE GENOMIC DNA]</scope>
    <source>
        <strain evidence="2">ATCC 27169 / PCC 6605</strain>
    </source>
</reference>
<dbReference type="RefSeq" id="WP_015159284.1">
    <property type="nucleotide sequence ID" value="NC_019697.1"/>
</dbReference>
<dbReference type="Proteomes" id="UP000010366">
    <property type="component" value="Chromosome"/>
</dbReference>
<dbReference type="KEGG" id="cmp:Cha6605_2019"/>